<name>A0AAD5LFY9_9CRUS</name>
<proteinExistence type="predicted"/>
<evidence type="ECO:0000256" key="5">
    <source>
        <dbReference type="SAM" id="SignalP"/>
    </source>
</evidence>
<dbReference type="PANTHER" id="PTHR24364">
    <property type="entry name" value="LP06937P"/>
    <property type="match status" value="1"/>
</dbReference>
<keyword evidence="4" id="KW-0812">Transmembrane</keyword>
<evidence type="ECO:0000313" key="7">
    <source>
        <dbReference type="EMBL" id="KAI9561518.1"/>
    </source>
</evidence>
<dbReference type="PANTHER" id="PTHR24364:SF18">
    <property type="entry name" value="LP06937P"/>
    <property type="match status" value="1"/>
</dbReference>
<dbReference type="Pfam" id="PF03067">
    <property type="entry name" value="LPMO_10"/>
    <property type="match status" value="1"/>
</dbReference>
<accession>A0AAD5LFY9</accession>
<feature type="transmembrane region" description="Helical" evidence="4">
    <location>
        <begin position="438"/>
        <end position="454"/>
    </location>
</feature>
<dbReference type="SUPFAM" id="SSF52047">
    <property type="entry name" value="RNI-like"/>
    <property type="match status" value="1"/>
</dbReference>
<dbReference type="Gene3D" id="3.80.10.10">
    <property type="entry name" value="Ribonuclease Inhibitor"/>
    <property type="match status" value="1"/>
</dbReference>
<evidence type="ECO:0000256" key="3">
    <source>
        <dbReference type="ARBA" id="ARBA00022737"/>
    </source>
</evidence>
<feature type="transmembrane region" description="Helical" evidence="4">
    <location>
        <begin position="461"/>
        <end position="479"/>
    </location>
</feature>
<keyword evidence="8" id="KW-1185">Reference proteome</keyword>
<dbReference type="InterPro" id="IPR032675">
    <property type="entry name" value="LRR_dom_sf"/>
</dbReference>
<feature type="domain" description="Chitin-binding type-4" evidence="6">
    <location>
        <begin position="484"/>
        <end position="672"/>
    </location>
</feature>
<protein>
    <recommendedName>
        <fullName evidence="6">Chitin-binding type-4 domain-containing protein</fullName>
    </recommendedName>
</protein>
<evidence type="ECO:0000256" key="1">
    <source>
        <dbReference type="ARBA" id="ARBA00022614"/>
    </source>
</evidence>
<evidence type="ECO:0000256" key="2">
    <source>
        <dbReference type="ARBA" id="ARBA00022729"/>
    </source>
</evidence>
<dbReference type="EMBL" id="WJBH02000003">
    <property type="protein sequence ID" value="KAI9561518.1"/>
    <property type="molecule type" value="Genomic_DNA"/>
</dbReference>
<dbReference type="AlphaFoldDB" id="A0AAD5LFY9"/>
<keyword evidence="3" id="KW-0677">Repeat</keyword>
<keyword evidence="1" id="KW-0433">Leucine-rich repeat</keyword>
<dbReference type="InterPro" id="IPR052286">
    <property type="entry name" value="Wnt_signaling_inhibitor"/>
</dbReference>
<keyword evidence="2 5" id="KW-0732">Signal</keyword>
<keyword evidence="4" id="KW-1133">Transmembrane helix</keyword>
<dbReference type="Proteomes" id="UP000820818">
    <property type="component" value="Linkage Group LG3"/>
</dbReference>
<sequence>MGNHHTFMHLILAFVVVRQVNAVDLLVEMDTTSVSNTTEDHCNDEHYSPCTCRKDHFNHQNIFVVCSKASVTQVQDVFRRSTHPRLHSFLFLADHNDRQDTIYSLPADFLADKRVTSISLYGYAKDSLLPKLVIDSLAFRSTNANVRLLELSYWDLILQTDFSFLHGFSALEQLTLSFNENLAAFQYLPVPFPALRSLYIHHCSGLKQTPFPNLTLSNSNLEELLMPYNELDDHTVNDILVSLVAGGLSTSISNMDMSGNRLTTMPNQLSFFSHLTSLFITDNSIAWVPSSSISFTSPHAHRNMSFLHLNGNNIADIESDAFKGNFTRTQVGLNFNRLTSFEENVFKDMLEQMVSIQPAIGSVIVSSNPFICGCDLAWLIRDHRHLLPAVKGAVCTSRMSFEELDPESFVGCHEQTTVDSRTTDSSSNRAFSLATPNLNLYTLQLIVLIFLTFVKMKPIMLLMNCGLVIALVAAVRLFGSADGHGMMLDPPSRSSMWRYGFNVPPNYNENGLNCGGYGVQFNSINQGRCGECGDEWSLPRPRPNDEGGIYGTGIIGQTYAQASWIRLTVELTSNHLGYFEFRLCPKQSAQELSTQQCFDQHLLTLVDGSTQFYVSSANGLYFPIVQLPADVSCDYCVLQWRYTAGNNWGVCKNGTSGMGCGSQETFVNCADIAII</sequence>
<evidence type="ECO:0000259" key="6">
    <source>
        <dbReference type="Pfam" id="PF03067"/>
    </source>
</evidence>
<comment type="caution">
    <text evidence="7">The sequence shown here is derived from an EMBL/GenBank/DDBJ whole genome shotgun (WGS) entry which is preliminary data.</text>
</comment>
<evidence type="ECO:0000256" key="4">
    <source>
        <dbReference type="SAM" id="Phobius"/>
    </source>
</evidence>
<gene>
    <name evidence="7" type="ORF">GHT06_012477</name>
</gene>
<dbReference type="InterPro" id="IPR004302">
    <property type="entry name" value="Cellulose/chitin-bd_N"/>
</dbReference>
<organism evidence="7 8">
    <name type="scientific">Daphnia sinensis</name>
    <dbReference type="NCBI Taxonomy" id="1820382"/>
    <lineage>
        <taxon>Eukaryota</taxon>
        <taxon>Metazoa</taxon>
        <taxon>Ecdysozoa</taxon>
        <taxon>Arthropoda</taxon>
        <taxon>Crustacea</taxon>
        <taxon>Branchiopoda</taxon>
        <taxon>Diplostraca</taxon>
        <taxon>Cladocera</taxon>
        <taxon>Anomopoda</taxon>
        <taxon>Daphniidae</taxon>
        <taxon>Daphnia</taxon>
        <taxon>Daphnia similis group</taxon>
    </lineage>
</organism>
<dbReference type="GO" id="GO:0016020">
    <property type="term" value="C:membrane"/>
    <property type="evidence" value="ECO:0007669"/>
    <property type="project" value="TreeGrafter"/>
</dbReference>
<keyword evidence="4" id="KW-0472">Membrane</keyword>
<feature type="signal peptide" evidence="5">
    <location>
        <begin position="1"/>
        <end position="22"/>
    </location>
</feature>
<feature type="chain" id="PRO_5042112830" description="Chitin-binding type-4 domain-containing protein" evidence="5">
    <location>
        <begin position="23"/>
        <end position="675"/>
    </location>
</feature>
<evidence type="ECO:0000313" key="8">
    <source>
        <dbReference type="Proteomes" id="UP000820818"/>
    </source>
</evidence>
<reference evidence="7 8" key="1">
    <citation type="submission" date="2022-05" db="EMBL/GenBank/DDBJ databases">
        <title>A multi-omics perspective on studying reproductive biology in Daphnia sinensis.</title>
        <authorList>
            <person name="Jia J."/>
        </authorList>
    </citation>
    <scope>NUCLEOTIDE SEQUENCE [LARGE SCALE GENOMIC DNA]</scope>
    <source>
        <strain evidence="7 8">WSL</strain>
    </source>
</reference>